<reference evidence="4" key="2">
    <citation type="submission" date="2013-12" db="EMBL/GenBank/DDBJ databases">
        <authorList>
            <person name="Yu Y."/>
            <person name="Lee S."/>
            <person name="de Baynast K."/>
            <person name="Wissotski M."/>
            <person name="Liu L."/>
            <person name="Talag J."/>
            <person name="Goicoechea J."/>
            <person name="Angelova A."/>
            <person name="Jetty R."/>
            <person name="Kudrna D."/>
            <person name="Golser W."/>
            <person name="Rivera L."/>
            <person name="Zhang J."/>
            <person name="Wing R."/>
        </authorList>
    </citation>
    <scope>NUCLEOTIDE SEQUENCE</scope>
</reference>
<feature type="region of interest" description="Disordered" evidence="1">
    <location>
        <begin position="158"/>
        <end position="180"/>
    </location>
</feature>
<evidence type="ECO:0000259" key="2">
    <source>
        <dbReference type="Pfam" id="PF12274"/>
    </source>
</evidence>
<keyword evidence="4" id="KW-1185">Reference proteome</keyword>
<protein>
    <recommendedName>
        <fullName evidence="2">DUF3615 domain-containing protein</fullName>
    </recommendedName>
</protein>
<evidence type="ECO:0000313" key="4">
    <source>
        <dbReference type="Proteomes" id="UP000032180"/>
    </source>
</evidence>
<feature type="region of interest" description="Disordered" evidence="1">
    <location>
        <begin position="1"/>
        <end position="32"/>
    </location>
</feature>
<reference evidence="3 4" key="1">
    <citation type="submission" date="2012-08" db="EMBL/GenBank/DDBJ databases">
        <title>Oryza genome evolution.</title>
        <authorList>
            <person name="Wing R.A."/>
        </authorList>
    </citation>
    <scope>NUCLEOTIDE SEQUENCE</scope>
</reference>
<sequence length="360" mass="41222">MDSGGDLAMLTSRRSTPLEGEGTPNLRFNPPLPHMDLRHTMGADQIPPTSRTADDMLRKAKKPRLQQQVLYRLPPIRRKASKAWWFKAQHQQSKEGDDSSMSEQDSEPKRFPRCLAQFISELKKGLKKLDMETEDGKPLSEKPVEVVCPSDAGNVCHLPELPSQQEEAKPREGLPSSSKEQVSYSMPEEYYDQLDKQARFYLVRSRVLSQKEIIAKEFNCVTEQAVLAFKYYLTKKDVFEGFDHKFGEVSHHCFGAENRKVYCHYNFTIEMKKNDEDCWTSRPFFAEVKLVNGLKSYFCSPLEVADDGPCYSCKNQCMTELKHPAAGDYEKVHEPIFCYLNDNDDPDNYDLVVSVCCTGL</sequence>
<dbReference type="Gramene" id="LPERR11G01850.1">
    <property type="protein sequence ID" value="LPERR11G01850.1"/>
    <property type="gene ID" value="LPERR11G01850"/>
</dbReference>
<proteinExistence type="predicted"/>
<accession>A0A0D9XNS8</accession>
<dbReference type="InterPro" id="IPR022059">
    <property type="entry name" value="DUF3615"/>
</dbReference>
<dbReference type="Pfam" id="PF12274">
    <property type="entry name" value="DUF3615"/>
    <property type="match status" value="1"/>
</dbReference>
<dbReference type="PANTHER" id="PTHR33326">
    <property type="entry name" value="OS05G0543800 PROTEIN"/>
    <property type="match status" value="1"/>
</dbReference>
<dbReference type="EnsemblPlants" id="LPERR11G01850.1">
    <property type="protein sequence ID" value="LPERR11G01850.1"/>
    <property type="gene ID" value="LPERR11G01850"/>
</dbReference>
<evidence type="ECO:0000256" key="1">
    <source>
        <dbReference type="SAM" id="MobiDB-lite"/>
    </source>
</evidence>
<feature type="domain" description="DUF3615" evidence="2">
    <location>
        <begin position="230"/>
        <end position="324"/>
    </location>
</feature>
<dbReference type="Proteomes" id="UP000032180">
    <property type="component" value="Chromosome 11"/>
</dbReference>
<dbReference type="HOGENOM" id="CLU_770218_0_0_1"/>
<reference evidence="3" key="3">
    <citation type="submission" date="2015-04" db="UniProtKB">
        <authorList>
            <consortium name="EnsemblPlants"/>
        </authorList>
    </citation>
    <scope>IDENTIFICATION</scope>
</reference>
<feature type="region of interest" description="Disordered" evidence="1">
    <location>
        <begin position="84"/>
        <end position="110"/>
    </location>
</feature>
<evidence type="ECO:0000313" key="3">
    <source>
        <dbReference type="EnsemblPlants" id="LPERR11G01850.1"/>
    </source>
</evidence>
<organism evidence="3 4">
    <name type="scientific">Leersia perrieri</name>
    <dbReference type="NCBI Taxonomy" id="77586"/>
    <lineage>
        <taxon>Eukaryota</taxon>
        <taxon>Viridiplantae</taxon>
        <taxon>Streptophyta</taxon>
        <taxon>Embryophyta</taxon>
        <taxon>Tracheophyta</taxon>
        <taxon>Spermatophyta</taxon>
        <taxon>Magnoliopsida</taxon>
        <taxon>Liliopsida</taxon>
        <taxon>Poales</taxon>
        <taxon>Poaceae</taxon>
        <taxon>BOP clade</taxon>
        <taxon>Oryzoideae</taxon>
        <taxon>Oryzeae</taxon>
        <taxon>Oryzinae</taxon>
        <taxon>Leersia</taxon>
    </lineage>
</organism>
<name>A0A0D9XNS8_9ORYZ</name>
<dbReference type="AlphaFoldDB" id="A0A0D9XNS8"/>
<dbReference type="PANTHER" id="PTHR33326:SF38">
    <property type="entry name" value="EXPRESSED PROTEIN"/>
    <property type="match status" value="1"/>
</dbReference>